<evidence type="ECO:0000313" key="4">
    <source>
        <dbReference type="Proteomes" id="UP000315995"/>
    </source>
</evidence>
<keyword evidence="4" id="KW-1185">Reference proteome</keyword>
<dbReference type="RefSeq" id="WP_141197568.1">
    <property type="nucleotide sequence ID" value="NZ_CP041186.1"/>
</dbReference>
<dbReference type="EMBL" id="CP041186">
    <property type="protein sequence ID" value="QDG51083.1"/>
    <property type="molecule type" value="Genomic_DNA"/>
</dbReference>
<dbReference type="AlphaFoldDB" id="A0A4Y6PS83"/>
<keyword evidence="2" id="KW-0732">Signal</keyword>
<feature type="region of interest" description="Disordered" evidence="1">
    <location>
        <begin position="32"/>
        <end position="52"/>
    </location>
</feature>
<feature type="signal peptide" evidence="2">
    <location>
        <begin position="1"/>
        <end position="22"/>
    </location>
</feature>
<feature type="chain" id="PRO_5021397888" description="AgmX/PglI C-terminal domain-containing protein" evidence="2">
    <location>
        <begin position="23"/>
        <end position="190"/>
    </location>
</feature>
<evidence type="ECO:0000313" key="3">
    <source>
        <dbReference type="EMBL" id="QDG51083.1"/>
    </source>
</evidence>
<reference evidence="3 4" key="1">
    <citation type="submission" date="2019-06" db="EMBL/GenBank/DDBJ databases">
        <title>Persicimonas caeni gen. nov., sp. nov., a predatory bacterium isolated from solar saltern.</title>
        <authorList>
            <person name="Wang S."/>
        </authorList>
    </citation>
    <scope>NUCLEOTIDE SEQUENCE [LARGE SCALE GENOMIC DNA]</scope>
    <source>
        <strain evidence="3 4">YN101</strain>
    </source>
</reference>
<evidence type="ECO:0000256" key="1">
    <source>
        <dbReference type="SAM" id="MobiDB-lite"/>
    </source>
</evidence>
<sequence>MSRTLTKFVVVALIGLASPAVAQDAAEGKDDAKKAVESMPAGGNSGGMVAPTRTRGVDGMLLGRKVSRTVVVVEKPNKVLRVGYDHPTSAGKKAIRQRIEEHEEALVDCVESELLQRSKKGVLSISIKANKDGSTARSMALKNELGDKVEACIQELIKPINYGKTEEAEMFGIFVHWLPNYQEAKSSANK</sequence>
<proteinExistence type="predicted"/>
<evidence type="ECO:0000256" key="2">
    <source>
        <dbReference type="SAM" id="SignalP"/>
    </source>
</evidence>
<organism evidence="3 4">
    <name type="scientific">Persicimonas caeni</name>
    <dbReference type="NCBI Taxonomy" id="2292766"/>
    <lineage>
        <taxon>Bacteria</taxon>
        <taxon>Deltaproteobacteria</taxon>
        <taxon>Bradymonadales</taxon>
        <taxon>Bradymonadaceae</taxon>
        <taxon>Persicimonas</taxon>
    </lineage>
</organism>
<dbReference type="Proteomes" id="UP000315995">
    <property type="component" value="Chromosome"/>
</dbReference>
<evidence type="ECO:0008006" key="5">
    <source>
        <dbReference type="Google" id="ProtNLM"/>
    </source>
</evidence>
<gene>
    <name evidence="3" type="ORF">FIV42_10155</name>
</gene>
<name>A0A4Y6PS83_PERCE</name>
<protein>
    <recommendedName>
        <fullName evidence="5">AgmX/PglI C-terminal domain-containing protein</fullName>
    </recommendedName>
</protein>
<accession>A0A4Y6PS83</accession>